<accession>A0ABW2KBA9</accession>
<comment type="similarity">
    <text evidence="8">Belongs to the DyP-type peroxidase family.</text>
</comment>
<dbReference type="PANTHER" id="PTHR30521:SF4">
    <property type="entry name" value="DEFERROCHELATASE"/>
    <property type="match status" value="1"/>
</dbReference>
<keyword evidence="6" id="KW-0560">Oxidoreductase</keyword>
<keyword evidence="2 11" id="KW-0575">Peroxidase</keyword>
<feature type="domain" description="Dyp-type peroxidase N-terminal" evidence="9">
    <location>
        <begin position="68"/>
        <end position="218"/>
    </location>
</feature>
<comment type="cofactor">
    <cofactor evidence="1">
        <name>heme b</name>
        <dbReference type="ChEBI" id="CHEBI:60344"/>
    </cofactor>
</comment>
<evidence type="ECO:0000259" key="9">
    <source>
        <dbReference type="Pfam" id="PF04261"/>
    </source>
</evidence>
<reference evidence="12" key="1">
    <citation type="journal article" date="2019" name="Int. J. Syst. Evol. Microbiol.">
        <title>The Global Catalogue of Microorganisms (GCM) 10K type strain sequencing project: providing services to taxonomists for standard genome sequencing and annotation.</title>
        <authorList>
            <consortium name="The Broad Institute Genomics Platform"/>
            <consortium name="The Broad Institute Genome Sequencing Center for Infectious Disease"/>
            <person name="Wu L."/>
            <person name="Ma J."/>
        </authorList>
    </citation>
    <scope>NUCLEOTIDE SEQUENCE [LARGE SCALE GENOMIC DNA]</scope>
    <source>
        <strain evidence="12">CGMCC 4.7382</strain>
    </source>
</reference>
<dbReference type="PROSITE" id="PS51404">
    <property type="entry name" value="DYP_PEROXIDASE"/>
    <property type="match status" value="1"/>
</dbReference>
<evidence type="ECO:0000256" key="7">
    <source>
        <dbReference type="ARBA" id="ARBA00023004"/>
    </source>
</evidence>
<dbReference type="EMBL" id="JBHTBH010000002">
    <property type="protein sequence ID" value="MFC7327262.1"/>
    <property type="molecule type" value="Genomic_DNA"/>
</dbReference>
<dbReference type="GO" id="GO:0004601">
    <property type="term" value="F:peroxidase activity"/>
    <property type="evidence" value="ECO:0007669"/>
    <property type="project" value="UniProtKB-KW"/>
</dbReference>
<dbReference type="PANTHER" id="PTHR30521">
    <property type="entry name" value="DEFERROCHELATASE/PEROXIDASE"/>
    <property type="match status" value="1"/>
</dbReference>
<evidence type="ECO:0000313" key="12">
    <source>
        <dbReference type="Proteomes" id="UP001596540"/>
    </source>
</evidence>
<sequence>MTRHDAPAPMSRRGLLATAGAAGLTGLGSGLGAGEILRPLVGGDTAGRAATERLAMASGTAATGSRLQPGVAGAAPAFVHVIALDLVAPAREAAEPARAAAAAVLRTWSTEADRLMADGPAAAVAGAASAGLLPASLAVTVGLGGALLDAIGRAARRPEQLADLPAFATDELREEWCGGDLLLQVGAEDPMVLAAAVQHLVSAVTAHTRIRWSLRGFQRTAAAARDPAATPRNLMGQLDGTGNPPRDEALFAATVRARPADGPAGWMAGGSYLVVRRIRMLLDDWYALDAGHRERVVGRHLDTGAPLGGRGEGDDVPLHARDSAGRPRIPADAHVRLASPESNLGARMFRRGYSFDEGWRADGTRDAGLLFMAWQADPSRAFVPVQQRLADGGDALNAYIRHEGSALFAVPPVPDAGRHIAQDLVED</sequence>
<evidence type="ECO:0000256" key="8">
    <source>
        <dbReference type="ARBA" id="ARBA00025737"/>
    </source>
</evidence>
<proteinExistence type="inferred from homology"/>
<evidence type="ECO:0000256" key="4">
    <source>
        <dbReference type="ARBA" id="ARBA00022723"/>
    </source>
</evidence>
<evidence type="ECO:0000259" key="10">
    <source>
        <dbReference type="Pfam" id="PF20628"/>
    </source>
</evidence>
<evidence type="ECO:0000256" key="3">
    <source>
        <dbReference type="ARBA" id="ARBA00022617"/>
    </source>
</evidence>
<evidence type="ECO:0000256" key="6">
    <source>
        <dbReference type="ARBA" id="ARBA00023002"/>
    </source>
</evidence>
<dbReference type="RefSeq" id="WP_379869476.1">
    <property type="nucleotide sequence ID" value="NZ_JBHTBH010000002.1"/>
</dbReference>
<gene>
    <name evidence="11" type="ORF">ACFQRF_05855</name>
</gene>
<evidence type="ECO:0000313" key="11">
    <source>
        <dbReference type="EMBL" id="MFC7327262.1"/>
    </source>
</evidence>
<dbReference type="InterPro" id="IPR011008">
    <property type="entry name" value="Dimeric_a/b-barrel"/>
</dbReference>
<evidence type="ECO:0000256" key="1">
    <source>
        <dbReference type="ARBA" id="ARBA00001970"/>
    </source>
</evidence>
<protein>
    <submittedName>
        <fullName evidence="11">Dyp-type peroxidase</fullName>
    </submittedName>
</protein>
<dbReference type="InterPro" id="IPR006314">
    <property type="entry name" value="Dyp_peroxidase"/>
</dbReference>
<feature type="domain" description="Dyp-type peroxidase C-terminal" evidence="10">
    <location>
        <begin position="230"/>
        <end position="413"/>
    </location>
</feature>
<evidence type="ECO:0000256" key="2">
    <source>
        <dbReference type="ARBA" id="ARBA00022559"/>
    </source>
</evidence>
<keyword evidence="12" id="KW-1185">Reference proteome</keyword>
<comment type="caution">
    <text evidence="11">The sequence shown here is derived from an EMBL/GenBank/DDBJ whole genome shotgun (WGS) entry which is preliminary data.</text>
</comment>
<organism evidence="11 12">
    <name type="scientific">Marinactinospora rubrisoli</name>
    <dbReference type="NCBI Taxonomy" id="2715399"/>
    <lineage>
        <taxon>Bacteria</taxon>
        <taxon>Bacillati</taxon>
        <taxon>Actinomycetota</taxon>
        <taxon>Actinomycetes</taxon>
        <taxon>Streptosporangiales</taxon>
        <taxon>Nocardiopsidaceae</taxon>
        <taxon>Marinactinospora</taxon>
    </lineage>
</organism>
<dbReference type="Pfam" id="PF20628">
    <property type="entry name" value="Dyp_perox_C"/>
    <property type="match status" value="1"/>
</dbReference>
<dbReference type="NCBIfam" id="TIGR01413">
    <property type="entry name" value="Dyp_perox_fam"/>
    <property type="match status" value="1"/>
</dbReference>
<keyword evidence="4" id="KW-0479">Metal-binding</keyword>
<dbReference type="InterPro" id="IPR048328">
    <property type="entry name" value="Dyp_perox_C"/>
</dbReference>
<keyword evidence="3" id="KW-0349">Heme</keyword>
<dbReference type="Proteomes" id="UP001596540">
    <property type="component" value="Unassembled WGS sequence"/>
</dbReference>
<dbReference type="InterPro" id="IPR006311">
    <property type="entry name" value="TAT_signal"/>
</dbReference>
<dbReference type="PROSITE" id="PS51318">
    <property type="entry name" value="TAT"/>
    <property type="match status" value="1"/>
</dbReference>
<keyword evidence="7" id="KW-0408">Iron</keyword>
<dbReference type="Pfam" id="PF04261">
    <property type="entry name" value="Dyp_perox_N"/>
    <property type="match status" value="1"/>
</dbReference>
<dbReference type="SUPFAM" id="SSF54909">
    <property type="entry name" value="Dimeric alpha+beta barrel"/>
    <property type="match status" value="1"/>
</dbReference>
<keyword evidence="5" id="KW-0732">Signal</keyword>
<dbReference type="InterPro" id="IPR048327">
    <property type="entry name" value="Dyp_perox_N"/>
</dbReference>
<name>A0ABW2KBA9_9ACTN</name>
<evidence type="ECO:0000256" key="5">
    <source>
        <dbReference type="ARBA" id="ARBA00022729"/>
    </source>
</evidence>